<evidence type="ECO:0000256" key="7">
    <source>
        <dbReference type="ARBA" id="ARBA00023136"/>
    </source>
</evidence>
<dbReference type="RefSeq" id="WP_221282059.1">
    <property type="nucleotide sequence ID" value="NZ_JACHHP010000004.1"/>
</dbReference>
<dbReference type="AlphaFoldDB" id="A0A7W8D9A8"/>
<accession>A0A7W8D9A8</accession>
<protein>
    <recommendedName>
        <fullName evidence="9">TRAP transporter small permease protein</fullName>
    </recommendedName>
</protein>
<comment type="caution">
    <text evidence="11">The sequence shown here is derived from an EMBL/GenBank/DDBJ whole genome shotgun (WGS) entry which is preliminary data.</text>
</comment>
<keyword evidence="2 9" id="KW-0813">Transport</keyword>
<comment type="subunit">
    <text evidence="9">The complex comprises the extracytoplasmic solute receptor protein and the two transmembrane proteins.</text>
</comment>
<evidence type="ECO:0000313" key="12">
    <source>
        <dbReference type="Proteomes" id="UP000521199"/>
    </source>
</evidence>
<evidence type="ECO:0000256" key="8">
    <source>
        <dbReference type="ARBA" id="ARBA00038436"/>
    </source>
</evidence>
<organism evidence="11 12">
    <name type="scientific">Chiayiivirga flava</name>
    <dbReference type="NCBI Taxonomy" id="659595"/>
    <lineage>
        <taxon>Bacteria</taxon>
        <taxon>Pseudomonadati</taxon>
        <taxon>Pseudomonadota</taxon>
        <taxon>Gammaproteobacteria</taxon>
        <taxon>Lysobacterales</taxon>
        <taxon>Lysobacteraceae</taxon>
        <taxon>Chiayiivirga</taxon>
    </lineage>
</organism>
<dbReference type="EMBL" id="JACHHP010000004">
    <property type="protein sequence ID" value="MBB5208936.1"/>
    <property type="molecule type" value="Genomic_DNA"/>
</dbReference>
<feature type="transmembrane region" description="Helical" evidence="9">
    <location>
        <begin position="134"/>
        <end position="152"/>
    </location>
</feature>
<dbReference type="GO" id="GO:0015740">
    <property type="term" value="P:C4-dicarboxylate transport"/>
    <property type="evidence" value="ECO:0007669"/>
    <property type="project" value="TreeGrafter"/>
</dbReference>
<evidence type="ECO:0000259" key="10">
    <source>
        <dbReference type="Pfam" id="PF04290"/>
    </source>
</evidence>
<evidence type="ECO:0000256" key="4">
    <source>
        <dbReference type="ARBA" id="ARBA00022519"/>
    </source>
</evidence>
<keyword evidence="7 9" id="KW-0472">Membrane</keyword>
<evidence type="ECO:0000256" key="5">
    <source>
        <dbReference type="ARBA" id="ARBA00022692"/>
    </source>
</evidence>
<proteinExistence type="inferred from homology"/>
<feature type="transmembrane region" description="Helical" evidence="9">
    <location>
        <begin position="57"/>
        <end position="83"/>
    </location>
</feature>
<dbReference type="InterPro" id="IPR055348">
    <property type="entry name" value="DctQ"/>
</dbReference>
<comment type="function">
    <text evidence="9">Part of the tripartite ATP-independent periplasmic (TRAP) transport system.</text>
</comment>
<reference evidence="11 12" key="1">
    <citation type="submission" date="2020-08" db="EMBL/GenBank/DDBJ databases">
        <title>Genomic Encyclopedia of Type Strains, Phase IV (KMG-IV): sequencing the most valuable type-strain genomes for metagenomic binning, comparative biology and taxonomic classification.</title>
        <authorList>
            <person name="Goeker M."/>
        </authorList>
    </citation>
    <scope>NUCLEOTIDE SEQUENCE [LARGE SCALE GENOMIC DNA]</scope>
    <source>
        <strain evidence="11 12">DSM 24163</strain>
    </source>
</reference>
<comment type="similarity">
    <text evidence="8 9">Belongs to the TRAP transporter small permease family.</text>
</comment>
<dbReference type="Proteomes" id="UP000521199">
    <property type="component" value="Unassembled WGS sequence"/>
</dbReference>
<sequence length="165" mass="17327">MLQEDFERPRGAMAHLALACTVIAGTALLCIALVQLWQVFTRYVLNDSPGWTEPVTLLLLSTAMMFAAAAGVRGNAHFGFFVLLHALPPRAQRVLQAFAALVAAGIGGLLLVCGAQLAAGDWTVAMPGTQLPQGMLYVPLSLGGGLMALFALERVVTVLRAPAEG</sequence>
<name>A0A7W8D9A8_9GAMM</name>
<comment type="subcellular location">
    <subcellularLocation>
        <location evidence="1 9">Cell inner membrane</location>
        <topology evidence="1 9">Multi-pass membrane protein</topology>
    </subcellularLocation>
</comment>
<evidence type="ECO:0000256" key="3">
    <source>
        <dbReference type="ARBA" id="ARBA00022475"/>
    </source>
</evidence>
<dbReference type="InterPro" id="IPR007387">
    <property type="entry name" value="TRAP_DctQ"/>
</dbReference>
<keyword evidence="12" id="KW-1185">Reference proteome</keyword>
<evidence type="ECO:0000256" key="6">
    <source>
        <dbReference type="ARBA" id="ARBA00022989"/>
    </source>
</evidence>
<dbReference type="Pfam" id="PF04290">
    <property type="entry name" value="DctQ"/>
    <property type="match status" value="1"/>
</dbReference>
<keyword evidence="3" id="KW-1003">Cell membrane</keyword>
<keyword evidence="6 9" id="KW-1133">Transmembrane helix</keyword>
<evidence type="ECO:0000256" key="2">
    <source>
        <dbReference type="ARBA" id="ARBA00022448"/>
    </source>
</evidence>
<evidence type="ECO:0000256" key="1">
    <source>
        <dbReference type="ARBA" id="ARBA00004429"/>
    </source>
</evidence>
<dbReference type="PANTHER" id="PTHR35011">
    <property type="entry name" value="2,3-DIKETO-L-GULONATE TRAP TRANSPORTER SMALL PERMEASE PROTEIN YIAM"/>
    <property type="match status" value="1"/>
</dbReference>
<keyword evidence="4 9" id="KW-0997">Cell inner membrane</keyword>
<evidence type="ECO:0000256" key="9">
    <source>
        <dbReference type="RuleBase" id="RU369079"/>
    </source>
</evidence>
<dbReference type="GO" id="GO:0005886">
    <property type="term" value="C:plasma membrane"/>
    <property type="evidence" value="ECO:0007669"/>
    <property type="project" value="UniProtKB-SubCell"/>
</dbReference>
<feature type="transmembrane region" description="Helical" evidence="9">
    <location>
        <begin position="95"/>
        <end position="119"/>
    </location>
</feature>
<dbReference type="GO" id="GO:0022857">
    <property type="term" value="F:transmembrane transporter activity"/>
    <property type="evidence" value="ECO:0007669"/>
    <property type="project" value="UniProtKB-UniRule"/>
</dbReference>
<feature type="transmembrane region" description="Helical" evidence="9">
    <location>
        <begin position="12"/>
        <end position="37"/>
    </location>
</feature>
<evidence type="ECO:0000313" key="11">
    <source>
        <dbReference type="EMBL" id="MBB5208936.1"/>
    </source>
</evidence>
<feature type="domain" description="Tripartite ATP-independent periplasmic transporters DctQ component" evidence="10">
    <location>
        <begin position="31"/>
        <end position="160"/>
    </location>
</feature>
<dbReference type="PANTHER" id="PTHR35011:SF11">
    <property type="entry name" value="TRAP TRANSPORTER SMALL PERMEASE PROTEIN"/>
    <property type="match status" value="1"/>
</dbReference>
<gene>
    <name evidence="11" type="ORF">HNQ52_002486</name>
</gene>
<keyword evidence="5 9" id="KW-0812">Transmembrane</keyword>